<keyword evidence="2" id="KW-1185">Reference proteome</keyword>
<dbReference type="EMBL" id="CM042016">
    <property type="protein sequence ID" value="KAI3700900.1"/>
    <property type="molecule type" value="Genomic_DNA"/>
</dbReference>
<proteinExistence type="predicted"/>
<reference evidence="1 2" key="2">
    <citation type="journal article" date="2022" name="Mol. Ecol. Resour.">
        <title>The genomes of chicory, endive, great burdock and yacon provide insights into Asteraceae paleo-polyploidization history and plant inulin production.</title>
        <authorList>
            <person name="Fan W."/>
            <person name="Wang S."/>
            <person name="Wang H."/>
            <person name="Wang A."/>
            <person name="Jiang F."/>
            <person name="Liu H."/>
            <person name="Zhao H."/>
            <person name="Xu D."/>
            <person name="Zhang Y."/>
        </authorList>
    </citation>
    <scope>NUCLEOTIDE SEQUENCE [LARGE SCALE GENOMIC DNA]</scope>
    <source>
        <strain evidence="2">cv. Punajuju</strain>
        <tissue evidence="1">Leaves</tissue>
    </source>
</reference>
<accession>A0ACB8ZXN9</accession>
<protein>
    <submittedName>
        <fullName evidence="1">Uncharacterized protein</fullName>
    </submittedName>
</protein>
<evidence type="ECO:0000313" key="1">
    <source>
        <dbReference type="EMBL" id="KAI3700900.1"/>
    </source>
</evidence>
<reference evidence="2" key="1">
    <citation type="journal article" date="2022" name="Mol. Ecol. Resour.">
        <title>The genomes of chicory, endive, great burdock and yacon provide insights into Asteraceae palaeo-polyploidization history and plant inulin production.</title>
        <authorList>
            <person name="Fan W."/>
            <person name="Wang S."/>
            <person name="Wang H."/>
            <person name="Wang A."/>
            <person name="Jiang F."/>
            <person name="Liu H."/>
            <person name="Zhao H."/>
            <person name="Xu D."/>
            <person name="Zhang Y."/>
        </authorList>
    </citation>
    <scope>NUCLEOTIDE SEQUENCE [LARGE SCALE GENOMIC DNA]</scope>
    <source>
        <strain evidence="2">cv. Punajuju</strain>
    </source>
</reference>
<comment type="caution">
    <text evidence="1">The sequence shown here is derived from an EMBL/GenBank/DDBJ whole genome shotgun (WGS) entry which is preliminary data.</text>
</comment>
<organism evidence="1 2">
    <name type="scientific">Cichorium intybus</name>
    <name type="common">Chicory</name>
    <dbReference type="NCBI Taxonomy" id="13427"/>
    <lineage>
        <taxon>Eukaryota</taxon>
        <taxon>Viridiplantae</taxon>
        <taxon>Streptophyta</taxon>
        <taxon>Embryophyta</taxon>
        <taxon>Tracheophyta</taxon>
        <taxon>Spermatophyta</taxon>
        <taxon>Magnoliopsida</taxon>
        <taxon>eudicotyledons</taxon>
        <taxon>Gunneridae</taxon>
        <taxon>Pentapetalae</taxon>
        <taxon>asterids</taxon>
        <taxon>campanulids</taxon>
        <taxon>Asterales</taxon>
        <taxon>Asteraceae</taxon>
        <taxon>Cichorioideae</taxon>
        <taxon>Cichorieae</taxon>
        <taxon>Cichoriinae</taxon>
        <taxon>Cichorium</taxon>
    </lineage>
</organism>
<sequence>MLPVLSDRPPCEDDVDIFNKIFGFYMHLEDDSVESAKIVKAMECKDYTAITRGIKIGLLHLMFGTD</sequence>
<name>A0ACB8ZXN9_CICIN</name>
<dbReference type="Proteomes" id="UP001055811">
    <property type="component" value="Linkage Group LG08"/>
</dbReference>
<gene>
    <name evidence="1" type="ORF">L2E82_45541</name>
</gene>
<evidence type="ECO:0000313" key="2">
    <source>
        <dbReference type="Proteomes" id="UP001055811"/>
    </source>
</evidence>